<proteinExistence type="inferred from homology"/>
<dbReference type="Pfam" id="PF13279">
    <property type="entry name" value="4HBT_2"/>
    <property type="match status" value="1"/>
</dbReference>
<reference evidence="3" key="2">
    <citation type="submission" date="2020-09" db="EMBL/GenBank/DDBJ databases">
        <authorList>
            <person name="Sun Q."/>
            <person name="Kim S."/>
        </authorList>
    </citation>
    <scope>NUCLEOTIDE SEQUENCE</scope>
    <source>
        <strain evidence="3">KCTC 12870</strain>
    </source>
</reference>
<evidence type="ECO:0000256" key="2">
    <source>
        <dbReference type="ARBA" id="ARBA00022801"/>
    </source>
</evidence>
<dbReference type="EMBL" id="BMXG01000001">
    <property type="protein sequence ID" value="GHB90197.1"/>
    <property type="molecule type" value="Genomic_DNA"/>
</dbReference>
<dbReference type="RefSeq" id="WP_189510702.1">
    <property type="nucleotide sequence ID" value="NZ_BMXG01000001.1"/>
</dbReference>
<dbReference type="CDD" id="cd00586">
    <property type="entry name" value="4HBT"/>
    <property type="match status" value="1"/>
</dbReference>
<dbReference type="AlphaFoldDB" id="A0A8J3GBE1"/>
<evidence type="ECO:0000256" key="1">
    <source>
        <dbReference type="ARBA" id="ARBA00005953"/>
    </source>
</evidence>
<dbReference type="PANTHER" id="PTHR31793">
    <property type="entry name" value="4-HYDROXYBENZOYL-COA THIOESTERASE FAMILY MEMBER"/>
    <property type="match status" value="1"/>
</dbReference>
<accession>A0A8J3GBE1</accession>
<dbReference type="PANTHER" id="PTHR31793:SF27">
    <property type="entry name" value="NOVEL THIOESTERASE SUPERFAMILY DOMAIN AND SAPOSIN A-TYPE DOMAIN CONTAINING PROTEIN (0610012H03RIK)"/>
    <property type="match status" value="1"/>
</dbReference>
<name>A0A8J3GBE1_9BACT</name>
<sequence length="140" mass="15604">MPTSQAGVFTHNFSVTTEAIDGNNHVNNVVYVQWMQDVAIAHSTASGGFAAVEASSGTWVARSHHIEYLKPALLRDVLLARTWVADVSKVRSRRRYQFHRESDGALIAQGETDWVFVDTETGRPMAIPESVRACYRVVEK</sequence>
<evidence type="ECO:0000313" key="3">
    <source>
        <dbReference type="EMBL" id="GHB90197.1"/>
    </source>
</evidence>
<keyword evidence="4" id="KW-1185">Reference proteome</keyword>
<dbReference type="InterPro" id="IPR050563">
    <property type="entry name" value="4-hydroxybenzoyl-CoA_TE"/>
</dbReference>
<dbReference type="InterPro" id="IPR029069">
    <property type="entry name" value="HotDog_dom_sf"/>
</dbReference>
<comment type="caution">
    <text evidence="3">The sequence shown here is derived from an EMBL/GenBank/DDBJ whole genome shotgun (WGS) entry which is preliminary data.</text>
</comment>
<dbReference type="SUPFAM" id="SSF54637">
    <property type="entry name" value="Thioesterase/thiol ester dehydrase-isomerase"/>
    <property type="match status" value="1"/>
</dbReference>
<comment type="similarity">
    <text evidence="1">Belongs to the 4-hydroxybenzoyl-CoA thioesterase family.</text>
</comment>
<dbReference type="Gene3D" id="3.10.129.10">
    <property type="entry name" value="Hotdog Thioesterase"/>
    <property type="match status" value="1"/>
</dbReference>
<gene>
    <name evidence="3" type="ORF">GCM10007047_01040</name>
</gene>
<protein>
    <submittedName>
        <fullName evidence="3">Thioesterase</fullName>
    </submittedName>
</protein>
<evidence type="ECO:0000313" key="4">
    <source>
        <dbReference type="Proteomes" id="UP000642829"/>
    </source>
</evidence>
<dbReference type="Proteomes" id="UP000642829">
    <property type="component" value="Unassembled WGS sequence"/>
</dbReference>
<keyword evidence="2" id="KW-0378">Hydrolase</keyword>
<organism evidence="3 4">
    <name type="scientific">Cerasicoccus arenae</name>
    <dbReference type="NCBI Taxonomy" id="424488"/>
    <lineage>
        <taxon>Bacteria</taxon>
        <taxon>Pseudomonadati</taxon>
        <taxon>Verrucomicrobiota</taxon>
        <taxon>Opitutia</taxon>
        <taxon>Puniceicoccales</taxon>
        <taxon>Cerasicoccaceae</taxon>
        <taxon>Cerasicoccus</taxon>
    </lineage>
</organism>
<reference evidence="3" key="1">
    <citation type="journal article" date="2014" name="Int. J. Syst. Evol. Microbiol.">
        <title>Complete genome sequence of Corynebacterium casei LMG S-19264T (=DSM 44701T), isolated from a smear-ripened cheese.</title>
        <authorList>
            <consortium name="US DOE Joint Genome Institute (JGI-PGF)"/>
            <person name="Walter F."/>
            <person name="Albersmeier A."/>
            <person name="Kalinowski J."/>
            <person name="Ruckert C."/>
        </authorList>
    </citation>
    <scope>NUCLEOTIDE SEQUENCE</scope>
    <source>
        <strain evidence="3">KCTC 12870</strain>
    </source>
</reference>
<dbReference type="GO" id="GO:0047617">
    <property type="term" value="F:fatty acyl-CoA hydrolase activity"/>
    <property type="evidence" value="ECO:0007669"/>
    <property type="project" value="TreeGrafter"/>
</dbReference>